<feature type="transmembrane region" description="Helical" evidence="6">
    <location>
        <begin position="270"/>
        <end position="290"/>
    </location>
</feature>
<protein>
    <submittedName>
        <fullName evidence="8">Uncharacterized protein LOC101856962 isoform X1</fullName>
    </submittedName>
</protein>
<evidence type="ECO:0000313" key="7">
    <source>
        <dbReference type="Proteomes" id="UP000694888"/>
    </source>
</evidence>
<keyword evidence="4 6" id="KW-0472">Membrane</keyword>
<dbReference type="RefSeq" id="XP_035825228.1">
    <property type="nucleotide sequence ID" value="XM_035969335.1"/>
</dbReference>
<dbReference type="Gene3D" id="1.20.140.150">
    <property type="match status" value="1"/>
</dbReference>
<name>A0ABM1VS36_APLCA</name>
<keyword evidence="7" id="KW-1185">Reference proteome</keyword>
<feature type="transmembrane region" description="Helical" evidence="6">
    <location>
        <begin position="55"/>
        <end position="78"/>
    </location>
</feature>
<evidence type="ECO:0000313" key="8">
    <source>
        <dbReference type="RefSeq" id="XP_035825228.1"/>
    </source>
</evidence>
<organism evidence="7 8">
    <name type="scientific">Aplysia californica</name>
    <name type="common">California sea hare</name>
    <dbReference type="NCBI Taxonomy" id="6500"/>
    <lineage>
        <taxon>Eukaryota</taxon>
        <taxon>Metazoa</taxon>
        <taxon>Spiralia</taxon>
        <taxon>Lophotrochozoa</taxon>
        <taxon>Mollusca</taxon>
        <taxon>Gastropoda</taxon>
        <taxon>Heterobranchia</taxon>
        <taxon>Euthyneura</taxon>
        <taxon>Tectipleura</taxon>
        <taxon>Aplysiida</taxon>
        <taxon>Aplysioidea</taxon>
        <taxon>Aplysiidae</taxon>
        <taxon>Aplysia</taxon>
    </lineage>
</organism>
<evidence type="ECO:0000256" key="6">
    <source>
        <dbReference type="SAM" id="Phobius"/>
    </source>
</evidence>
<accession>A0ABM1VS36</accession>
<gene>
    <name evidence="8" type="primary">LOC101856962</name>
</gene>
<feature type="transmembrane region" description="Helical" evidence="6">
    <location>
        <begin position="206"/>
        <end position="226"/>
    </location>
</feature>
<dbReference type="PROSITE" id="PS01346">
    <property type="entry name" value="CLAUDIN"/>
    <property type="match status" value="1"/>
</dbReference>
<proteinExistence type="predicted"/>
<feature type="region of interest" description="Disordered" evidence="5">
    <location>
        <begin position="306"/>
        <end position="329"/>
    </location>
</feature>
<dbReference type="GeneID" id="101856962"/>
<evidence type="ECO:0000256" key="4">
    <source>
        <dbReference type="ARBA" id="ARBA00023136"/>
    </source>
</evidence>
<dbReference type="InterPro" id="IPR017974">
    <property type="entry name" value="Claudin_CS"/>
</dbReference>
<keyword evidence="3 6" id="KW-1133">Transmembrane helix</keyword>
<feature type="transmembrane region" description="Helical" evidence="6">
    <location>
        <begin position="168"/>
        <end position="194"/>
    </location>
</feature>
<evidence type="ECO:0000256" key="1">
    <source>
        <dbReference type="ARBA" id="ARBA00004141"/>
    </source>
</evidence>
<sequence length="329" mass="36671">MKRLPTSVTFQPKRQQNSLLEVHLQCFWRSQKLMPFLLISVGRHIERERQMASRVIISLGMFAVIAGTALHLACVVLPKFFLMPEMTDVAQKFIEVSESRDPYFFSTDAVEVKEAFLLAAKYSSVYYGLWKVCSSDIRSDFEHCYDFSLSGGSTDVDVEDFAFKTPGWLVACQALSVIGTITAVGTAVLAMLILCSPPCKLFNPIWAGLISGLAAAFIFVMNVVFLTQNSAGFLFWAFLPDVSEDASLADKPRSEMAELFTQKLETGWCVWVDLTSGGLCLVASIVFFYASCSAKRVYRKSNRRENADGEDDEQFGFTKTTKTSRGTNT</sequence>
<feature type="compositionally biased region" description="Low complexity" evidence="5">
    <location>
        <begin position="315"/>
        <end position="329"/>
    </location>
</feature>
<dbReference type="Proteomes" id="UP000694888">
    <property type="component" value="Unplaced"/>
</dbReference>
<evidence type="ECO:0000256" key="3">
    <source>
        <dbReference type="ARBA" id="ARBA00022989"/>
    </source>
</evidence>
<comment type="subcellular location">
    <subcellularLocation>
        <location evidence="1">Membrane</location>
        <topology evidence="1">Multi-pass membrane protein</topology>
    </subcellularLocation>
</comment>
<reference evidence="8" key="1">
    <citation type="submission" date="2025-08" db="UniProtKB">
        <authorList>
            <consortium name="RefSeq"/>
        </authorList>
    </citation>
    <scope>IDENTIFICATION</scope>
</reference>
<evidence type="ECO:0000256" key="2">
    <source>
        <dbReference type="ARBA" id="ARBA00022692"/>
    </source>
</evidence>
<evidence type="ECO:0000256" key="5">
    <source>
        <dbReference type="SAM" id="MobiDB-lite"/>
    </source>
</evidence>
<keyword evidence="2 6" id="KW-0812">Transmembrane</keyword>